<proteinExistence type="predicted"/>
<name>A0A0C3CRG7_HEBCY</name>
<evidence type="ECO:0000313" key="4">
    <source>
        <dbReference type="Proteomes" id="UP000053424"/>
    </source>
</evidence>
<keyword evidence="4" id="KW-1185">Reference proteome</keyword>
<protein>
    <submittedName>
        <fullName evidence="3">Uncharacterized protein</fullName>
    </submittedName>
</protein>
<evidence type="ECO:0000256" key="2">
    <source>
        <dbReference type="SAM" id="MobiDB-lite"/>
    </source>
</evidence>
<feature type="region of interest" description="Disordered" evidence="2">
    <location>
        <begin position="264"/>
        <end position="287"/>
    </location>
</feature>
<gene>
    <name evidence="3" type="ORF">M413DRAFT_441597</name>
</gene>
<dbReference type="Proteomes" id="UP000053424">
    <property type="component" value="Unassembled WGS sequence"/>
</dbReference>
<accession>A0A0C3CRG7</accession>
<dbReference type="OrthoDB" id="2803656at2759"/>
<feature type="compositionally biased region" description="Low complexity" evidence="2">
    <location>
        <begin position="81"/>
        <end position="97"/>
    </location>
</feature>
<sequence length="337" mass="35517">MPDIQSAQPRGRNVASKPLNASGGAVTSRSTTSASGSTSNRPPRPPSSSSTTSSKSSAVGTASKKSNPSRTPSRGSESGFKVTKVSSTTVTLQTTWVPKPPAPEAPKGPAAPEQTPTRTSDPLQVAAQVYPWMHMSSTLDACFKGAEAAATNELDTRANELAAEESEIADQRDRLEAERAIDFFDELGSDVFAKDAPAIMQLFHSHGDSCTKIENEALELANHPDPADENPLKAYNDMLHDLERLQNEAAELQNAILKLSEGSSAVGVPEGGTGGDSETVLNPDEESSARSQVSGIFAACLPVLRARIANLSMAQDLVDSALENVSLTLRMESMGIL</sequence>
<evidence type="ECO:0000313" key="3">
    <source>
        <dbReference type="EMBL" id="KIM46511.1"/>
    </source>
</evidence>
<reference evidence="4" key="2">
    <citation type="submission" date="2015-01" db="EMBL/GenBank/DDBJ databases">
        <title>Evolutionary Origins and Diversification of the Mycorrhizal Mutualists.</title>
        <authorList>
            <consortium name="DOE Joint Genome Institute"/>
            <consortium name="Mycorrhizal Genomics Consortium"/>
            <person name="Kohler A."/>
            <person name="Kuo A."/>
            <person name="Nagy L.G."/>
            <person name="Floudas D."/>
            <person name="Copeland A."/>
            <person name="Barry K.W."/>
            <person name="Cichocki N."/>
            <person name="Veneault-Fourrey C."/>
            <person name="LaButti K."/>
            <person name="Lindquist E.A."/>
            <person name="Lipzen A."/>
            <person name="Lundell T."/>
            <person name="Morin E."/>
            <person name="Murat C."/>
            <person name="Riley R."/>
            <person name="Ohm R."/>
            <person name="Sun H."/>
            <person name="Tunlid A."/>
            <person name="Henrissat B."/>
            <person name="Grigoriev I.V."/>
            <person name="Hibbett D.S."/>
            <person name="Martin F."/>
        </authorList>
    </citation>
    <scope>NUCLEOTIDE SEQUENCE [LARGE SCALE GENOMIC DNA]</scope>
    <source>
        <strain evidence="4">h7</strain>
    </source>
</reference>
<dbReference type="HOGENOM" id="CLU_056018_0_0_1"/>
<keyword evidence="1" id="KW-0175">Coiled coil</keyword>
<feature type="region of interest" description="Disordered" evidence="2">
    <location>
        <begin position="1"/>
        <end position="119"/>
    </location>
</feature>
<organism evidence="3 4">
    <name type="scientific">Hebeloma cylindrosporum</name>
    <dbReference type="NCBI Taxonomy" id="76867"/>
    <lineage>
        <taxon>Eukaryota</taxon>
        <taxon>Fungi</taxon>
        <taxon>Dikarya</taxon>
        <taxon>Basidiomycota</taxon>
        <taxon>Agaricomycotina</taxon>
        <taxon>Agaricomycetes</taxon>
        <taxon>Agaricomycetidae</taxon>
        <taxon>Agaricales</taxon>
        <taxon>Agaricineae</taxon>
        <taxon>Hymenogastraceae</taxon>
        <taxon>Hebeloma</taxon>
    </lineage>
</organism>
<feature type="coiled-coil region" evidence="1">
    <location>
        <begin position="232"/>
        <end position="262"/>
    </location>
</feature>
<dbReference type="EMBL" id="KN831771">
    <property type="protein sequence ID" value="KIM46511.1"/>
    <property type="molecule type" value="Genomic_DNA"/>
</dbReference>
<dbReference type="STRING" id="686832.A0A0C3CRG7"/>
<dbReference type="AlphaFoldDB" id="A0A0C3CRG7"/>
<feature type="compositionally biased region" description="Low complexity" evidence="2">
    <location>
        <begin position="21"/>
        <end position="66"/>
    </location>
</feature>
<reference evidence="3 4" key="1">
    <citation type="submission" date="2014-04" db="EMBL/GenBank/DDBJ databases">
        <authorList>
            <consortium name="DOE Joint Genome Institute"/>
            <person name="Kuo A."/>
            <person name="Gay G."/>
            <person name="Dore J."/>
            <person name="Kohler A."/>
            <person name="Nagy L.G."/>
            <person name="Floudas D."/>
            <person name="Copeland A."/>
            <person name="Barry K.W."/>
            <person name="Cichocki N."/>
            <person name="Veneault-Fourrey C."/>
            <person name="LaButti K."/>
            <person name="Lindquist E.A."/>
            <person name="Lipzen A."/>
            <person name="Lundell T."/>
            <person name="Morin E."/>
            <person name="Murat C."/>
            <person name="Sun H."/>
            <person name="Tunlid A."/>
            <person name="Henrissat B."/>
            <person name="Grigoriev I.V."/>
            <person name="Hibbett D.S."/>
            <person name="Martin F."/>
            <person name="Nordberg H.P."/>
            <person name="Cantor M.N."/>
            <person name="Hua S.X."/>
        </authorList>
    </citation>
    <scope>NUCLEOTIDE SEQUENCE [LARGE SCALE GENOMIC DNA]</scope>
    <source>
        <strain evidence="4">h7</strain>
    </source>
</reference>
<evidence type="ECO:0000256" key="1">
    <source>
        <dbReference type="SAM" id="Coils"/>
    </source>
</evidence>